<dbReference type="PANTHER" id="PTHR21174">
    <property type="match status" value="1"/>
</dbReference>
<protein>
    <submittedName>
        <fullName evidence="2">DUF4031 domain-containing protein</fullName>
    </submittedName>
</protein>
<dbReference type="RefSeq" id="WP_190617843.1">
    <property type="nucleotide sequence ID" value="NZ_CP061538.1"/>
</dbReference>
<evidence type="ECO:0000313" key="3">
    <source>
        <dbReference type="Proteomes" id="UP000516421"/>
    </source>
</evidence>
<dbReference type="EMBL" id="CP061538">
    <property type="protein sequence ID" value="QNV40260.1"/>
    <property type="molecule type" value="Genomic_DNA"/>
</dbReference>
<dbReference type="SUPFAM" id="SSF109604">
    <property type="entry name" value="HD-domain/PDEase-like"/>
    <property type="match status" value="1"/>
</dbReference>
<dbReference type="Pfam" id="PF13223">
    <property type="entry name" value="DUF4031"/>
    <property type="match status" value="1"/>
</dbReference>
<keyword evidence="3" id="KW-1185">Reference proteome</keyword>
<dbReference type="AlphaFoldDB" id="A0A7H2BKR4"/>
<gene>
    <name evidence="2" type="ORF">IDM48_02145</name>
</gene>
<sequence>MTILIDPPAWPAHGTVFSHLVSDTSLAELHAFARANSLSERAFDLDHYDVPAEIYDHLIEAGAVAVDGRELTRRLIRSGLRVPLKERPPKIKNTLLERWNSLLPLHEELGEHILEQWSASTRAYHNSAHLLEMLNALDTLYSPGAPPRTAILAAWFHDVVYDGNPGQDERASADFAADTLSPLVSTGVLNTQEIEEVTELIEATITHEVSPQLLSTLSTEDFALFLDADMAILAADSARYTRYAQAIRFEYSHFSDEDFRAGRSKVLKGLLARESIYLSPQGQALWEQDARRNIHTELEQLAATAEKNSFSSYTVPGQSEGPE</sequence>
<dbReference type="InterPro" id="IPR025109">
    <property type="entry name" value="DUF4031"/>
</dbReference>
<dbReference type="InterPro" id="IPR009218">
    <property type="entry name" value="HD_phosphohydro"/>
</dbReference>
<evidence type="ECO:0000259" key="1">
    <source>
        <dbReference type="Pfam" id="PF13223"/>
    </source>
</evidence>
<accession>A0A7H2BKR4</accession>
<dbReference type="KEGG" id="rama:IDM48_02145"/>
<dbReference type="PANTHER" id="PTHR21174:SF0">
    <property type="entry name" value="HD PHOSPHOHYDROLASE FAMILY PROTEIN-RELATED"/>
    <property type="match status" value="1"/>
</dbReference>
<proteinExistence type="predicted"/>
<name>A0A7H2BKR4_9MICC</name>
<reference evidence="2 3" key="1">
    <citation type="submission" date="2020-09" db="EMBL/GenBank/DDBJ databases">
        <title>Investigation of environmental microbe.</title>
        <authorList>
            <person name="Ou Y."/>
            <person name="Kang Q."/>
        </authorList>
    </citation>
    <scope>NUCLEOTIDE SEQUENCE [LARGE SCALE GENOMIC DNA]</scope>
    <source>
        <strain evidence="2 3">KJZ-9</strain>
    </source>
</reference>
<organism evidence="2 3">
    <name type="scientific">Rothia amarae</name>
    <dbReference type="NCBI Taxonomy" id="169480"/>
    <lineage>
        <taxon>Bacteria</taxon>
        <taxon>Bacillati</taxon>
        <taxon>Actinomycetota</taxon>
        <taxon>Actinomycetes</taxon>
        <taxon>Micrococcales</taxon>
        <taxon>Micrococcaceae</taxon>
        <taxon>Rothia</taxon>
    </lineage>
</organism>
<dbReference type="Gene3D" id="1.10.3210.10">
    <property type="entry name" value="Hypothetical protein af1432"/>
    <property type="match status" value="1"/>
</dbReference>
<feature type="domain" description="DUF4031" evidence="1">
    <location>
        <begin position="3"/>
        <end position="77"/>
    </location>
</feature>
<dbReference type="Proteomes" id="UP000516421">
    <property type="component" value="Chromosome"/>
</dbReference>
<evidence type="ECO:0000313" key="2">
    <source>
        <dbReference type="EMBL" id="QNV40260.1"/>
    </source>
</evidence>